<dbReference type="GO" id="GO:0008657">
    <property type="term" value="F:DNA topoisomerase type II (double strand cut, ATP-hydrolyzing) inhibitor activity"/>
    <property type="evidence" value="ECO:0007669"/>
    <property type="project" value="UniProtKB-UniRule"/>
</dbReference>
<dbReference type="Gene3D" id="3.30.50.10">
    <property type="entry name" value="Erythroid Transcription Factor GATA-1, subunit A"/>
    <property type="match status" value="1"/>
</dbReference>
<dbReference type="AlphaFoldDB" id="A0A967KH22"/>
<keyword evidence="1 3" id="KW-0479">Metal-binding</keyword>
<dbReference type="HAMAP" id="MF_00649">
    <property type="entry name" value="DNA_gyrase_inhibitor_YacG"/>
    <property type="match status" value="1"/>
</dbReference>
<comment type="cofactor">
    <cofactor evidence="3">
        <name>Zn(2+)</name>
        <dbReference type="ChEBI" id="CHEBI:29105"/>
    </cofactor>
    <text evidence="3">Binds 1 zinc ion.</text>
</comment>
<evidence type="ECO:0000256" key="3">
    <source>
        <dbReference type="HAMAP-Rule" id="MF_00649"/>
    </source>
</evidence>
<comment type="subunit">
    <text evidence="3">Interacts with GyrB.</text>
</comment>
<keyword evidence="2 3" id="KW-0862">Zinc</keyword>
<dbReference type="SUPFAM" id="SSF57716">
    <property type="entry name" value="Glucocorticoid receptor-like (DNA-binding domain)"/>
    <property type="match status" value="1"/>
</dbReference>
<comment type="similarity">
    <text evidence="3">Belongs to the DNA gyrase inhibitor YacG family.</text>
</comment>
<protein>
    <recommendedName>
        <fullName evidence="3">DNA gyrase inhibitor YacG</fullName>
    </recommendedName>
</protein>
<dbReference type="GO" id="GO:0006355">
    <property type="term" value="P:regulation of DNA-templated transcription"/>
    <property type="evidence" value="ECO:0007669"/>
    <property type="project" value="InterPro"/>
</dbReference>
<dbReference type="GO" id="GO:0008270">
    <property type="term" value="F:zinc ion binding"/>
    <property type="evidence" value="ECO:0007669"/>
    <property type="project" value="UniProtKB-UniRule"/>
</dbReference>
<gene>
    <name evidence="3" type="primary">yacG</name>
    <name evidence="5" type="ORF">HBA54_19715</name>
</gene>
<feature type="binding site" evidence="3">
    <location>
        <position position="44"/>
    </location>
    <ligand>
        <name>Zn(2+)</name>
        <dbReference type="ChEBI" id="CHEBI:29105"/>
    </ligand>
</feature>
<dbReference type="Pfam" id="PF03884">
    <property type="entry name" value="YacG"/>
    <property type="match status" value="1"/>
</dbReference>
<evidence type="ECO:0000256" key="4">
    <source>
        <dbReference type="SAM" id="MobiDB-lite"/>
    </source>
</evidence>
<dbReference type="InterPro" id="IPR005584">
    <property type="entry name" value="DNA_gyrase_inhibitor_YacG"/>
</dbReference>
<proteinExistence type="inferred from homology"/>
<keyword evidence="6" id="KW-1185">Reference proteome</keyword>
<organism evidence="5 6">
    <name type="scientific">Pelagibius litoralis</name>
    <dbReference type="NCBI Taxonomy" id="374515"/>
    <lineage>
        <taxon>Bacteria</taxon>
        <taxon>Pseudomonadati</taxon>
        <taxon>Pseudomonadota</taxon>
        <taxon>Alphaproteobacteria</taxon>
        <taxon>Rhodospirillales</taxon>
        <taxon>Rhodovibrionaceae</taxon>
        <taxon>Pelagibius</taxon>
    </lineage>
</organism>
<dbReference type="InterPro" id="IPR013088">
    <property type="entry name" value="Znf_NHR/GATA"/>
</dbReference>
<feature type="region of interest" description="Disordered" evidence="4">
    <location>
        <begin position="55"/>
        <end position="78"/>
    </location>
</feature>
<feature type="binding site" evidence="3">
    <location>
        <position position="25"/>
    </location>
    <ligand>
        <name>Zn(2+)</name>
        <dbReference type="ChEBI" id="CHEBI:29105"/>
    </ligand>
</feature>
<reference evidence="5" key="1">
    <citation type="submission" date="2020-03" db="EMBL/GenBank/DDBJ databases">
        <title>Genome of Pelagibius litoralis DSM 21314T.</title>
        <authorList>
            <person name="Wang G."/>
        </authorList>
    </citation>
    <scope>NUCLEOTIDE SEQUENCE</scope>
    <source>
        <strain evidence="5">DSM 21314</strain>
    </source>
</reference>
<evidence type="ECO:0000256" key="1">
    <source>
        <dbReference type="ARBA" id="ARBA00022723"/>
    </source>
</evidence>
<evidence type="ECO:0000313" key="6">
    <source>
        <dbReference type="Proteomes" id="UP000761264"/>
    </source>
</evidence>
<comment type="caution">
    <text evidence="5">The sequence shown here is derived from an EMBL/GenBank/DDBJ whole genome shotgun (WGS) entry which is preliminary data.</text>
</comment>
<dbReference type="Proteomes" id="UP000761264">
    <property type="component" value="Unassembled WGS sequence"/>
</dbReference>
<feature type="binding site" evidence="3">
    <location>
        <position position="28"/>
    </location>
    <ligand>
        <name>Zn(2+)</name>
        <dbReference type="ChEBI" id="CHEBI:29105"/>
    </ligand>
</feature>
<dbReference type="PANTHER" id="PTHR36150">
    <property type="entry name" value="DNA GYRASE INHIBITOR YACG"/>
    <property type="match status" value="1"/>
</dbReference>
<comment type="function">
    <text evidence="3">Inhibits all the catalytic activities of DNA gyrase by preventing its interaction with DNA. Acts by binding directly to the C-terminal domain of GyrB, which probably disrupts DNA binding by the gyrase.</text>
</comment>
<dbReference type="RefSeq" id="WP_167227845.1">
    <property type="nucleotide sequence ID" value="NZ_JAAQPH010000016.1"/>
</dbReference>
<feature type="binding site" evidence="3">
    <location>
        <position position="40"/>
    </location>
    <ligand>
        <name>Zn(2+)</name>
        <dbReference type="ChEBI" id="CHEBI:29105"/>
    </ligand>
</feature>
<evidence type="ECO:0000256" key="2">
    <source>
        <dbReference type="ARBA" id="ARBA00022833"/>
    </source>
</evidence>
<dbReference type="PANTHER" id="PTHR36150:SF1">
    <property type="entry name" value="DNA GYRASE INHIBITOR YACG"/>
    <property type="match status" value="1"/>
</dbReference>
<evidence type="ECO:0000313" key="5">
    <source>
        <dbReference type="EMBL" id="NIA70831.1"/>
    </source>
</evidence>
<sequence>MDDDSSDSDARVVPLPRKDGARRRCPICSAATVHRYQPFCSKRCADVDLGRWLKGNYSIPTDEAPDGEFVPEPGEEER</sequence>
<name>A0A967KH22_9PROT</name>
<dbReference type="EMBL" id="JAAQPH010000016">
    <property type="protein sequence ID" value="NIA70831.1"/>
    <property type="molecule type" value="Genomic_DNA"/>
</dbReference>
<accession>A0A967KH22</accession>